<reference evidence="2" key="1">
    <citation type="submission" date="2021-06" db="EMBL/GenBank/DDBJ databases">
        <authorList>
            <person name="Kallberg Y."/>
            <person name="Tangrot J."/>
            <person name="Rosling A."/>
        </authorList>
    </citation>
    <scope>NUCLEOTIDE SEQUENCE</scope>
    <source>
        <strain evidence="2">CL551</strain>
    </source>
</reference>
<feature type="region of interest" description="Disordered" evidence="1">
    <location>
        <begin position="322"/>
        <end position="345"/>
    </location>
</feature>
<gene>
    <name evidence="2" type="ORF">AMORRO_LOCUS10614</name>
</gene>
<dbReference type="EMBL" id="CAJVPV010011951">
    <property type="protein sequence ID" value="CAG8665981.1"/>
    <property type="molecule type" value="Genomic_DNA"/>
</dbReference>
<feature type="compositionally biased region" description="Acidic residues" evidence="1">
    <location>
        <begin position="322"/>
        <end position="339"/>
    </location>
</feature>
<organism evidence="2 3">
    <name type="scientific">Acaulospora morrowiae</name>
    <dbReference type="NCBI Taxonomy" id="94023"/>
    <lineage>
        <taxon>Eukaryota</taxon>
        <taxon>Fungi</taxon>
        <taxon>Fungi incertae sedis</taxon>
        <taxon>Mucoromycota</taxon>
        <taxon>Glomeromycotina</taxon>
        <taxon>Glomeromycetes</taxon>
        <taxon>Diversisporales</taxon>
        <taxon>Acaulosporaceae</taxon>
        <taxon>Acaulospora</taxon>
    </lineage>
</organism>
<feature type="compositionally biased region" description="Basic and acidic residues" evidence="1">
    <location>
        <begin position="238"/>
        <end position="261"/>
    </location>
</feature>
<sequence>MGTTRPYLVVQHERVYMQIFRVQHTCKKRGLRKEPTFGGVVCWSRRRLPLCPIIQHERVARVNMSEIACERHMSKIDNFILSANLCRPYTGISKFFSETTLKWWTKIGDFTKFTYKKDPTLTAQQVFNQYIRNLGDIAAIKQIDPYVVQYIHNLRKNIIKTEYMKIIGDTLIEIIREDAKQRRRKTKQTRKDFTNARENDVENRKDAGYINSYNVNDEIDDFFQNKPEKKSTKKRRKSSDGRSSSETDNEKYKDESEKENDYSGLYPLGQPATDTEGQSPPLLIVSEKNEALYCLNCYTEISNFSSIIIIFCPYCGAKIVSPEDESDTDEEKDTDDRDGDDTHPKVDKVAFQMAYEAIPENSKLRLSTGTIVEDVLFEFAKDMDYEHHAHSYIVDIDDEDIKALFDEEEWKELTKDRIGVPLVPHDIAKELTKYGKKTIKELRAVVMTPYLKEKEEYDVNKHYELEWIQMALRTLCSLYENVDVPLISSQYEDWFTVALFGTCIDFCIRDIQLGTDIKRTDAPSLSSANRKHRDRKANTHTRKLIGRKIDGIIYTVDELLEVGAIEGARSYLGVSDRKYLIETFKMPKTLRDMYADLMKAVDYDDQKANKIQVIGILHLGLWIQFARLWRAGGSICIFCKDPQSYNVDSKFSEMGIISFLKLLVSIYQHKIIIKNNLQVLNTRNNTKPVDDLFNELTK</sequence>
<evidence type="ECO:0000256" key="1">
    <source>
        <dbReference type="SAM" id="MobiDB-lite"/>
    </source>
</evidence>
<comment type="caution">
    <text evidence="2">The sequence shown here is derived from an EMBL/GenBank/DDBJ whole genome shotgun (WGS) entry which is preliminary data.</text>
</comment>
<dbReference type="AlphaFoldDB" id="A0A9N9E5K3"/>
<evidence type="ECO:0000313" key="2">
    <source>
        <dbReference type="EMBL" id="CAG8665981.1"/>
    </source>
</evidence>
<name>A0A9N9E5K3_9GLOM</name>
<feature type="compositionally biased region" description="Basic and acidic residues" evidence="1">
    <location>
        <begin position="189"/>
        <end position="207"/>
    </location>
</feature>
<proteinExistence type="predicted"/>
<feature type="region of interest" description="Disordered" evidence="1">
    <location>
        <begin position="224"/>
        <end position="280"/>
    </location>
</feature>
<dbReference type="Proteomes" id="UP000789342">
    <property type="component" value="Unassembled WGS sequence"/>
</dbReference>
<keyword evidence="3" id="KW-1185">Reference proteome</keyword>
<feature type="region of interest" description="Disordered" evidence="1">
    <location>
        <begin position="180"/>
        <end position="207"/>
    </location>
</feature>
<dbReference type="OrthoDB" id="2443848at2759"/>
<evidence type="ECO:0000313" key="3">
    <source>
        <dbReference type="Proteomes" id="UP000789342"/>
    </source>
</evidence>
<protein>
    <submittedName>
        <fullName evidence="2">18129_t:CDS:1</fullName>
    </submittedName>
</protein>
<feature type="non-terminal residue" evidence="2">
    <location>
        <position position="698"/>
    </location>
</feature>
<accession>A0A9N9E5K3</accession>